<evidence type="ECO:0000313" key="2">
    <source>
        <dbReference type="EMBL" id="JAH55328.1"/>
    </source>
</evidence>
<dbReference type="EMBL" id="GBXM01053249">
    <property type="protein sequence ID" value="JAH55328.1"/>
    <property type="molecule type" value="Transcribed_RNA"/>
</dbReference>
<accession>A0A0E9TRI0</accession>
<name>A0A0E9TRI0_ANGAN</name>
<reference evidence="2" key="1">
    <citation type="submission" date="2014-11" db="EMBL/GenBank/DDBJ databases">
        <authorList>
            <person name="Amaro Gonzalez C."/>
        </authorList>
    </citation>
    <scope>NUCLEOTIDE SEQUENCE</scope>
</reference>
<feature type="compositionally biased region" description="Basic residues" evidence="1">
    <location>
        <begin position="8"/>
        <end position="26"/>
    </location>
</feature>
<feature type="region of interest" description="Disordered" evidence="1">
    <location>
        <begin position="1"/>
        <end position="34"/>
    </location>
</feature>
<sequence>MSDFGSPKQHRLKNKTKKSCKRKRKSEPHNANHF</sequence>
<organism evidence="2">
    <name type="scientific">Anguilla anguilla</name>
    <name type="common">European freshwater eel</name>
    <name type="synonym">Muraena anguilla</name>
    <dbReference type="NCBI Taxonomy" id="7936"/>
    <lineage>
        <taxon>Eukaryota</taxon>
        <taxon>Metazoa</taxon>
        <taxon>Chordata</taxon>
        <taxon>Craniata</taxon>
        <taxon>Vertebrata</taxon>
        <taxon>Euteleostomi</taxon>
        <taxon>Actinopterygii</taxon>
        <taxon>Neopterygii</taxon>
        <taxon>Teleostei</taxon>
        <taxon>Anguilliformes</taxon>
        <taxon>Anguillidae</taxon>
        <taxon>Anguilla</taxon>
    </lineage>
</organism>
<protein>
    <submittedName>
        <fullName evidence="2">Uncharacterized protein</fullName>
    </submittedName>
</protein>
<proteinExistence type="predicted"/>
<evidence type="ECO:0000256" key="1">
    <source>
        <dbReference type="SAM" id="MobiDB-lite"/>
    </source>
</evidence>
<dbReference type="AlphaFoldDB" id="A0A0E9TRI0"/>
<reference evidence="2" key="2">
    <citation type="journal article" date="2015" name="Fish Shellfish Immunol.">
        <title>Early steps in the European eel (Anguilla anguilla)-Vibrio vulnificus interaction in the gills: Role of the RtxA13 toxin.</title>
        <authorList>
            <person name="Callol A."/>
            <person name="Pajuelo D."/>
            <person name="Ebbesson L."/>
            <person name="Teles M."/>
            <person name="MacKenzie S."/>
            <person name="Amaro C."/>
        </authorList>
    </citation>
    <scope>NUCLEOTIDE SEQUENCE</scope>
</reference>